<proteinExistence type="predicted"/>
<reference evidence="4 5" key="1">
    <citation type="journal article" date="2019" name="Gigascience">
        <title>Whole-genome sequence of the oriental lung fluke Paragonimus westermani.</title>
        <authorList>
            <person name="Oey H."/>
            <person name="Zakrzewski M."/>
            <person name="Narain K."/>
            <person name="Devi K.R."/>
            <person name="Agatsuma T."/>
            <person name="Nawaratna S."/>
            <person name="Gobert G.N."/>
            <person name="Jones M.K."/>
            <person name="Ragan M.A."/>
            <person name="McManus D.P."/>
            <person name="Krause L."/>
        </authorList>
    </citation>
    <scope>NUCLEOTIDE SEQUENCE [LARGE SCALE GENOMIC DNA]</scope>
    <source>
        <strain evidence="4 5">IND2009</strain>
    </source>
</reference>
<gene>
    <name evidence="4" type="ORF">DEA37_0010296</name>
</gene>
<sequence>MEPYDLTKICNAIEKSMHEIRRYAELVPGFTSLNSTDREILLKMHSLDLLSLRLALSAAGLGDWGKQLWESGMRIRALIQNDWSAVAGLAALTLVNYKSINYQTPLNKPSEIYALHHRFVEMLKSHCCATVYSSQTNTNSTTSGYASRKSFRLHTDHIPVTMSRVVDSTYFSKVFQQKDHIRSMTKASLLMPLMRLVDSESTVHMWLKEIVELVGNSD</sequence>
<protein>
    <submittedName>
        <fullName evidence="4">Uncharacterized protein</fullName>
    </submittedName>
</protein>
<evidence type="ECO:0000256" key="1">
    <source>
        <dbReference type="ARBA" id="ARBA00023015"/>
    </source>
</evidence>
<organism evidence="4 5">
    <name type="scientific">Paragonimus westermani</name>
    <dbReference type="NCBI Taxonomy" id="34504"/>
    <lineage>
        <taxon>Eukaryota</taxon>
        <taxon>Metazoa</taxon>
        <taxon>Spiralia</taxon>
        <taxon>Lophotrochozoa</taxon>
        <taxon>Platyhelminthes</taxon>
        <taxon>Trematoda</taxon>
        <taxon>Digenea</taxon>
        <taxon>Plagiorchiida</taxon>
        <taxon>Troglotremata</taxon>
        <taxon>Troglotrematidae</taxon>
        <taxon>Paragonimus</taxon>
    </lineage>
</organism>
<dbReference type="PANTHER" id="PTHR24085:SF4">
    <property type="entry name" value="NUCLEAR HORMONE RECEPTOR HR38-RELATED"/>
    <property type="match status" value="1"/>
</dbReference>
<dbReference type="PANTHER" id="PTHR24085">
    <property type="entry name" value="NUCLEAR HORMONE RECEPTOR"/>
    <property type="match status" value="1"/>
</dbReference>
<dbReference type="GO" id="GO:0005634">
    <property type="term" value="C:nucleus"/>
    <property type="evidence" value="ECO:0007669"/>
    <property type="project" value="TreeGrafter"/>
</dbReference>
<dbReference type="AlphaFoldDB" id="A0A5J4P1J5"/>
<dbReference type="GO" id="GO:0071376">
    <property type="term" value="P:cellular response to corticotropin-releasing hormone stimulus"/>
    <property type="evidence" value="ECO:0007669"/>
    <property type="project" value="TreeGrafter"/>
</dbReference>
<dbReference type="GO" id="GO:0000978">
    <property type="term" value="F:RNA polymerase II cis-regulatory region sequence-specific DNA binding"/>
    <property type="evidence" value="ECO:0007669"/>
    <property type="project" value="TreeGrafter"/>
</dbReference>
<keyword evidence="3" id="KW-0675">Receptor</keyword>
<dbReference type="Gene3D" id="1.10.565.10">
    <property type="entry name" value="Retinoid X Receptor"/>
    <property type="match status" value="1"/>
</dbReference>
<comment type="caution">
    <text evidence="4">The sequence shown here is derived from an EMBL/GenBank/DDBJ whole genome shotgun (WGS) entry which is preliminary data.</text>
</comment>
<evidence type="ECO:0000256" key="2">
    <source>
        <dbReference type="ARBA" id="ARBA00023163"/>
    </source>
</evidence>
<evidence type="ECO:0000256" key="3">
    <source>
        <dbReference type="ARBA" id="ARBA00023170"/>
    </source>
</evidence>
<dbReference type="SUPFAM" id="SSF48508">
    <property type="entry name" value="Nuclear receptor ligand-binding domain"/>
    <property type="match status" value="1"/>
</dbReference>
<dbReference type="Proteomes" id="UP000324629">
    <property type="component" value="Unassembled WGS sequence"/>
</dbReference>
<evidence type="ECO:0000313" key="5">
    <source>
        <dbReference type="Proteomes" id="UP000324629"/>
    </source>
</evidence>
<name>A0A5J4P1J5_9TREM</name>
<evidence type="ECO:0000313" key="4">
    <source>
        <dbReference type="EMBL" id="KAA3681382.1"/>
    </source>
</evidence>
<dbReference type="InterPro" id="IPR035500">
    <property type="entry name" value="NHR-like_dom_sf"/>
</dbReference>
<dbReference type="GO" id="GO:0000981">
    <property type="term" value="F:DNA-binding transcription factor activity, RNA polymerase II-specific"/>
    <property type="evidence" value="ECO:0007669"/>
    <property type="project" value="TreeGrafter"/>
</dbReference>
<accession>A0A5J4P1J5</accession>
<dbReference type="GO" id="GO:0005667">
    <property type="term" value="C:transcription regulator complex"/>
    <property type="evidence" value="ECO:0007669"/>
    <property type="project" value="TreeGrafter"/>
</dbReference>
<dbReference type="EMBL" id="QNGE01000212">
    <property type="protein sequence ID" value="KAA3681382.1"/>
    <property type="molecule type" value="Genomic_DNA"/>
</dbReference>
<keyword evidence="5" id="KW-1185">Reference proteome</keyword>
<keyword evidence="2" id="KW-0804">Transcription</keyword>
<dbReference type="GO" id="GO:0035259">
    <property type="term" value="F:nuclear glucocorticoid receptor binding"/>
    <property type="evidence" value="ECO:0007669"/>
    <property type="project" value="TreeGrafter"/>
</dbReference>
<keyword evidence="1" id="KW-0805">Transcription regulation</keyword>